<protein>
    <submittedName>
        <fullName evidence="2">Uncharacterized protein</fullName>
    </submittedName>
</protein>
<dbReference type="Proteomes" id="UP001221757">
    <property type="component" value="Unassembled WGS sequence"/>
</dbReference>
<sequence length="304" mass="32824">MLSTVTAALTEALVEMFLYGVYAVLLTAVIYLVRSRRGSLLEKKSARWVLFGLIIQFLVITGHCINTICETFLAIVRLGGGAAAEAFYLDLSTTSSVVHITLLVMCTLVTDILVIHRLYVICSYTRNIVLFPLAILVAQAAGGVGSIYHFARWYSDKLGSTKYLLLDGWVVTHLVSSIVISAYCSGMIYWKIRGINRAVGRLSGHIGGGMKLTSVLAILVESAAIQTATTIGALVTFQVGFIGVIAWSGISPAVLGISTVLIHARIGLGWAHEPDYHIGSNPTRINFAGNDALQGAEHELENRK</sequence>
<gene>
    <name evidence="2" type="ORF">B0H17DRAFT_645943</name>
</gene>
<accession>A0AAD7DDG8</accession>
<evidence type="ECO:0000313" key="2">
    <source>
        <dbReference type="EMBL" id="KAJ7688970.1"/>
    </source>
</evidence>
<keyword evidence="1" id="KW-0812">Transmembrane</keyword>
<keyword evidence="1" id="KW-1133">Transmembrane helix</keyword>
<comment type="caution">
    <text evidence="2">The sequence shown here is derived from an EMBL/GenBank/DDBJ whole genome shotgun (WGS) entry which is preliminary data.</text>
</comment>
<feature type="transmembrane region" description="Helical" evidence="1">
    <location>
        <begin position="12"/>
        <end position="33"/>
    </location>
</feature>
<organism evidence="2 3">
    <name type="scientific">Mycena rosella</name>
    <name type="common">Pink bonnet</name>
    <name type="synonym">Agaricus rosellus</name>
    <dbReference type="NCBI Taxonomy" id="1033263"/>
    <lineage>
        <taxon>Eukaryota</taxon>
        <taxon>Fungi</taxon>
        <taxon>Dikarya</taxon>
        <taxon>Basidiomycota</taxon>
        <taxon>Agaricomycotina</taxon>
        <taxon>Agaricomycetes</taxon>
        <taxon>Agaricomycetidae</taxon>
        <taxon>Agaricales</taxon>
        <taxon>Marasmiineae</taxon>
        <taxon>Mycenaceae</taxon>
        <taxon>Mycena</taxon>
    </lineage>
</organism>
<name>A0AAD7DDG8_MYCRO</name>
<feature type="transmembrane region" description="Helical" evidence="1">
    <location>
        <begin position="170"/>
        <end position="192"/>
    </location>
</feature>
<evidence type="ECO:0000256" key="1">
    <source>
        <dbReference type="SAM" id="Phobius"/>
    </source>
</evidence>
<keyword evidence="3" id="KW-1185">Reference proteome</keyword>
<reference evidence="2" key="1">
    <citation type="submission" date="2023-03" db="EMBL/GenBank/DDBJ databases">
        <title>Massive genome expansion in bonnet fungi (Mycena s.s.) driven by repeated elements and novel gene families across ecological guilds.</title>
        <authorList>
            <consortium name="Lawrence Berkeley National Laboratory"/>
            <person name="Harder C.B."/>
            <person name="Miyauchi S."/>
            <person name="Viragh M."/>
            <person name="Kuo A."/>
            <person name="Thoen E."/>
            <person name="Andreopoulos B."/>
            <person name="Lu D."/>
            <person name="Skrede I."/>
            <person name="Drula E."/>
            <person name="Henrissat B."/>
            <person name="Morin E."/>
            <person name="Kohler A."/>
            <person name="Barry K."/>
            <person name="LaButti K."/>
            <person name="Morin E."/>
            <person name="Salamov A."/>
            <person name="Lipzen A."/>
            <person name="Mereny Z."/>
            <person name="Hegedus B."/>
            <person name="Baldrian P."/>
            <person name="Stursova M."/>
            <person name="Weitz H."/>
            <person name="Taylor A."/>
            <person name="Grigoriev I.V."/>
            <person name="Nagy L.G."/>
            <person name="Martin F."/>
            <person name="Kauserud H."/>
        </authorList>
    </citation>
    <scope>NUCLEOTIDE SEQUENCE</scope>
    <source>
        <strain evidence="2">CBHHK067</strain>
    </source>
</reference>
<keyword evidence="1" id="KW-0472">Membrane</keyword>
<feature type="transmembrane region" description="Helical" evidence="1">
    <location>
        <begin position="45"/>
        <end position="76"/>
    </location>
</feature>
<feature type="transmembrane region" description="Helical" evidence="1">
    <location>
        <begin position="241"/>
        <end position="262"/>
    </location>
</feature>
<feature type="transmembrane region" description="Helical" evidence="1">
    <location>
        <begin position="212"/>
        <end position="235"/>
    </location>
</feature>
<dbReference type="EMBL" id="JARKIE010000075">
    <property type="protein sequence ID" value="KAJ7688970.1"/>
    <property type="molecule type" value="Genomic_DNA"/>
</dbReference>
<evidence type="ECO:0000313" key="3">
    <source>
        <dbReference type="Proteomes" id="UP001221757"/>
    </source>
</evidence>
<proteinExistence type="predicted"/>
<dbReference type="AlphaFoldDB" id="A0AAD7DDG8"/>
<feature type="transmembrane region" description="Helical" evidence="1">
    <location>
        <begin position="128"/>
        <end position="150"/>
    </location>
</feature>
<feature type="transmembrane region" description="Helical" evidence="1">
    <location>
        <begin position="96"/>
        <end position="116"/>
    </location>
</feature>